<dbReference type="NCBIfam" id="TIGR02281">
    <property type="entry name" value="clan_AA_DTGA"/>
    <property type="match status" value="1"/>
</dbReference>
<dbReference type="AlphaFoldDB" id="A0A084U5T2"/>
<dbReference type="SUPFAM" id="SSF50630">
    <property type="entry name" value="Acid proteases"/>
    <property type="match status" value="1"/>
</dbReference>
<comment type="caution">
    <text evidence="1">The sequence shown here is derived from an EMBL/GenBank/DDBJ whole genome shotgun (WGS) entry which is preliminary data.</text>
</comment>
<dbReference type="OrthoDB" id="7595324at2"/>
<dbReference type="Proteomes" id="UP000053675">
    <property type="component" value="Unassembled WGS sequence"/>
</dbReference>
<dbReference type="PATRIC" id="fig|472175.3.peg.2559"/>
<sequence length="189" mass="20881">MRLSKIIFLSSLVGVAVALPMVHRDNPELFSKLVSHFYKSSATGEESRMTVHLSRAELEREQENLLGRKIRIPSDAKGHFFAEFKLNGARIPGMVDTGATMVAINTSTARKVGIRLQESDFNARVNTANGMTRAAVATLEGMAIGKIYVPDVEVLVLDDHALDHTLVGMSFLSELKRFQIERGSLILEQ</sequence>
<dbReference type="RefSeq" id="WP_036484919.1">
    <property type="nucleotide sequence ID" value="NZ_JMQM01000002.1"/>
</dbReference>
<protein>
    <recommendedName>
        <fullName evidence="3">TIGR02281 family clan AA aspartic protease</fullName>
    </recommendedName>
</protein>
<dbReference type="eggNOG" id="COG3577">
    <property type="taxonomic scope" value="Bacteria"/>
</dbReference>
<name>A0A084U5T2_9HYPH</name>
<organism evidence="1 2">
    <name type="scientific">Nitratireductor basaltis</name>
    <dbReference type="NCBI Taxonomy" id="472175"/>
    <lineage>
        <taxon>Bacteria</taxon>
        <taxon>Pseudomonadati</taxon>
        <taxon>Pseudomonadota</taxon>
        <taxon>Alphaproteobacteria</taxon>
        <taxon>Hyphomicrobiales</taxon>
        <taxon>Phyllobacteriaceae</taxon>
        <taxon>Nitratireductor</taxon>
    </lineage>
</organism>
<dbReference type="Gene3D" id="2.40.70.10">
    <property type="entry name" value="Acid Proteases"/>
    <property type="match status" value="1"/>
</dbReference>
<dbReference type="InterPro" id="IPR011969">
    <property type="entry name" value="Clan_AA_Asp_peptidase_C"/>
</dbReference>
<dbReference type="EMBL" id="JMQM01000002">
    <property type="protein sequence ID" value="KFB08318.1"/>
    <property type="molecule type" value="Genomic_DNA"/>
</dbReference>
<dbReference type="STRING" id="472175.EL18_02568"/>
<dbReference type="Pfam" id="PF13975">
    <property type="entry name" value="gag-asp_proteas"/>
    <property type="match status" value="1"/>
</dbReference>
<evidence type="ECO:0008006" key="3">
    <source>
        <dbReference type="Google" id="ProtNLM"/>
    </source>
</evidence>
<evidence type="ECO:0000313" key="2">
    <source>
        <dbReference type="Proteomes" id="UP000053675"/>
    </source>
</evidence>
<dbReference type="CDD" id="cd05483">
    <property type="entry name" value="retropepsin_like_bacteria"/>
    <property type="match status" value="1"/>
</dbReference>
<reference evidence="1 2" key="1">
    <citation type="submission" date="2014-05" db="EMBL/GenBank/DDBJ databases">
        <title>Draft Genome Sequence of Nitratireductor basaltis Strain UMTGB225, A Marine Bacterium Isolated from Green Barrel Tunicate.</title>
        <authorList>
            <person name="Gan H.Y."/>
        </authorList>
    </citation>
    <scope>NUCLEOTIDE SEQUENCE [LARGE SCALE GENOMIC DNA]</scope>
    <source>
        <strain evidence="1 2">UMTGB225</strain>
    </source>
</reference>
<evidence type="ECO:0000313" key="1">
    <source>
        <dbReference type="EMBL" id="KFB08318.1"/>
    </source>
</evidence>
<gene>
    <name evidence="1" type="ORF">EL18_02568</name>
</gene>
<proteinExistence type="predicted"/>
<dbReference type="InterPro" id="IPR034122">
    <property type="entry name" value="Retropepsin-like_bacterial"/>
</dbReference>
<keyword evidence="2" id="KW-1185">Reference proteome</keyword>
<dbReference type="InterPro" id="IPR021109">
    <property type="entry name" value="Peptidase_aspartic_dom_sf"/>
</dbReference>
<accession>A0A084U5T2</accession>